<name>A0A4U9HYV2_9ENTR</name>
<reference evidence="2 3" key="1">
    <citation type="submission" date="2019-05" db="EMBL/GenBank/DDBJ databases">
        <authorList>
            <consortium name="Pathogen Informatics"/>
        </authorList>
    </citation>
    <scope>NUCLEOTIDE SEQUENCE [LARGE SCALE GENOMIC DNA]</scope>
    <source>
        <strain evidence="2 3">NCTC13032</strain>
    </source>
</reference>
<gene>
    <name evidence="2" type="ORF">NCTC13032_04028</name>
</gene>
<evidence type="ECO:0000313" key="3">
    <source>
        <dbReference type="Proteomes" id="UP000310719"/>
    </source>
</evidence>
<feature type="transmembrane region" description="Helical" evidence="1">
    <location>
        <begin position="7"/>
        <end position="28"/>
    </location>
</feature>
<keyword evidence="1" id="KW-0812">Transmembrane</keyword>
<keyword evidence="1" id="KW-1133">Transmembrane helix</keyword>
<dbReference type="AlphaFoldDB" id="A0A4U9HYV2"/>
<accession>A0A4U9HYV2</accession>
<evidence type="ECO:0000256" key="1">
    <source>
        <dbReference type="SAM" id="Phobius"/>
    </source>
</evidence>
<evidence type="ECO:0000313" key="2">
    <source>
        <dbReference type="EMBL" id="VTP69136.1"/>
    </source>
</evidence>
<organism evidence="2 3">
    <name type="scientific">Leclercia adecarboxylata</name>
    <dbReference type="NCBI Taxonomy" id="83655"/>
    <lineage>
        <taxon>Bacteria</taxon>
        <taxon>Pseudomonadati</taxon>
        <taxon>Pseudomonadota</taxon>
        <taxon>Gammaproteobacteria</taxon>
        <taxon>Enterobacterales</taxon>
        <taxon>Enterobacteriaceae</taxon>
        <taxon>Leclercia</taxon>
    </lineage>
</organism>
<dbReference type="Proteomes" id="UP000310719">
    <property type="component" value="Chromosome"/>
</dbReference>
<dbReference type="EMBL" id="LR590464">
    <property type="protein sequence ID" value="VTP69136.1"/>
    <property type="molecule type" value="Genomic_DNA"/>
</dbReference>
<protein>
    <submittedName>
        <fullName evidence="2">Uncharacterized protein</fullName>
    </submittedName>
</protein>
<sequence length="56" mass="6282">MALQGKLILNGQIMYLLICMAWVCLWRIQGWVPTGTILIVLLLQNQGRSLPENIGS</sequence>
<keyword evidence="1" id="KW-0472">Membrane</keyword>
<proteinExistence type="predicted"/>